<evidence type="ECO:0000313" key="1">
    <source>
        <dbReference type="EMBL" id="CAA9220938.1"/>
    </source>
</evidence>
<name>A0A6J4HGS6_9PROT</name>
<dbReference type="EMBL" id="CADCTD010000011">
    <property type="protein sequence ID" value="CAA9220938.1"/>
    <property type="molecule type" value="Genomic_DNA"/>
</dbReference>
<proteinExistence type="predicted"/>
<protein>
    <submittedName>
        <fullName evidence="1">Uncharacterized protein</fullName>
    </submittedName>
</protein>
<organism evidence="1">
    <name type="scientific">uncultured Craurococcus sp</name>
    <dbReference type="NCBI Taxonomy" id="1135998"/>
    <lineage>
        <taxon>Bacteria</taxon>
        <taxon>Pseudomonadati</taxon>
        <taxon>Pseudomonadota</taxon>
        <taxon>Alphaproteobacteria</taxon>
        <taxon>Acetobacterales</taxon>
        <taxon>Acetobacteraceae</taxon>
        <taxon>Craurococcus</taxon>
        <taxon>environmental samples</taxon>
    </lineage>
</organism>
<dbReference type="AlphaFoldDB" id="A0A6J4HGS6"/>
<gene>
    <name evidence="1" type="ORF">AVDCRST_MAG27-287</name>
</gene>
<accession>A0A6J4HGS6</accession>
<sequence length="88" mass="9174">MSRPDGELLAGLIAALRPVRRLRAPGSRAAVGRLAAAAGGAAAVCMEAGNPAREPRPATPVWRSPFARRSTRICFKAALPDTSPEQSP</sequence>
<reference evidence="1" key="1">
    <citation type="submission" date="2020-02" db="EMBL/GenBank/DDBJ databases">
        <authorList>
            <person name="Meier V. D."/>
        </authorList>
    </citation>
    <scope>NUCLEOTIDE SEQUENCE</scope>
    <source>
        <strain evidence="1">AVDCRST_MAG27</strain>
    </source>
</reference>